<keyword evidence="7" id="KW-0238">DNA-binding</keyword>
<sequence>MQPSNLNYSNKENDSLPAMGHGEYNVHDYNHLLTSFVQGSMMGSSYFGTEPLDLQSTFGSLTLFPTNTLEMPQHQQDLSRQQFQQPANQFMSPNNSTMNPMHVTSVPIVKSQASLVKNDDQWSPPPANYHQVPPTPLPTDFLQSWPSNDSNGYFQQEQDLPRHAHWSHASSSSPSYQEMMCADICLTPPPAPASSVPQYSPMMLQDDIRPPPMYTKKIHNGPRRSLPRRHTVSTVYNAPDHINNNNIITTGQQQQHQHQQQQQQQYQQQHQQQAHYHHDANQQAKMRKMLKARRHRSLGRMEVPSHYLTKLDTAPYHKVSPSSSSCGASRCTSPLSAECLSNDQYLDGMMINMDTQTPLTLMHPPYANFSNGCNSDVPSSYTSFLAQPIYQSSPPSSMTTTSLSPPPSAVTATPETRHSLRHHHSHHQLLENDLYSMVAANHISTNTAPSSPVLMSMIHDESDLDDLGHHGLHQEDDGPHTCQWADCRLEFQLLDHLIEHTKSLHIGSGKPLYYCRWKGCARGDKPFTKRHKMHNHLRTHTGERPFICMEEGCGKRFSRPDSLTTHSKIHTNIRPHVCQHENCDKAYYHLRSLRKHEKSHEVPPPLPTPTLLDQHLTLLEKMMMPKTPPLLLPSGLSFQFASHDTLEPLITNTSSQGTQPSRSSHLPSVAEETKEEDQIDYPTSSSFDSPSELPTFKYYQQERPFTSPGSFPQANKRFTNNGPLDETDSTLPAKREHEQDEKDGADQDLEGTRQELSLFQGYIKEKLDKELQHIGQIHADAQKATQEVISYEEGLQIRHGQIRQQWLQIQSHSQDILTSISSPT</sequence>
<feature type="compositionally biased region" description="Polar residues" evidence="10">
    <location>
        <begin position="238"/>
        <end position="251"/>
    </location>
</feature>
<dbReference type="GO" id="GO:0000978">
    <property type="term" value="F:RNA polymerase II cis-regulatory region sequence-specific DNA binding"/>
    <property type="evidence" value="ECO:0007669"/>
    <property type="project" value="TreeGrafter"/>
</dbReference>
<dbReference type="InParanoid" id="A0A163JUB3"/>
<feature type="region of interest" description="Disordered" evidence="10">
    <location>
        <begin position="238"/>
        <end position="304"/>
    </location>
</feature>
<evidence type="ECO:0000313" key="12">
    <source>
        <dbReference type="EMBL" id="SAM02053.1"/>
    </source>
</evidence>
<keyword evidence="4" id="KW-0677">Repeat</keyword>
<evidence type="ECO:0000256" key="4">
    <source>
        <dbReference type="ARBA" id="ARBA00022737"/>
    </source>
</evidence>
<dbReference type="InterPro" id="IPR056436">
    <property type="entry name" value="Znf-C2H2_ZIC1-5/GLI1-3-like"/>
</dbReference>
<feature type="domain" description="C2H2-type" evidence="11">
    <location>
        <begin position="480"/>
        <end position="510"/>
    </location>
</feature>
<dbReference type="PROSITE" id="PS50157">
    <property type="entry name" value="ZINC_FINGER_C2H2_2"/>
    <property type="match status" value="4"/>
</dbReference>
<dbReference type="Proteomes" id="UP000078561">
    <property type="component" value="Unassembled WGS sequence"/>
</dbReference>
<gene>
    <name evidence="12" type="primary">ABSGL_07816.1 scaffold 9181</name>
</gene>
<feature type="compositionally biased region" description="Basic and acidic residues" evidence="10">
    <location>
        <begin position="733"/>
        <end position="750"/>
    </location>
</feature>
<feature type="domain" description="C2H2-type" evidence="11">
    <location>
        <begin position="576"/>
        <end position="605"/>
    </location>
</feature>
<feature type="region of interest" description="Disordered" evidence="10">
    <location>
        <begin position="650"/>
        <end position="750"/>
    </location>
</feature>
<feature type="compositionally biased region" description="Basic residues" evidence="10">
    <location>
        <begin position="285"/>
        <end position="298"/>
    </location>
</feature>
<dbReference type="AlphaFoldDB" id="A0A163JUB3"/>
<evidence type="ECO:0000256" key="10">
    <source>
        <dbReference type="SAM" id="MobiDB-lite"/>
    </source>
</evidence>
<dbReference type="STRING" id="4829.A0A163JUB3"/>
<evidence type="ECO:0000259" key="11">
    <source>
        <dbReference type="PROSITE" id="PS50157"/>
    </source>
</evidence>
<evidence type="ECO:0000256" key="8">
    <source>
        <dbReference type="ARBA" id="ARBA00023242"/>
    </source>
</evidence>
<dbReference type="GO" id="GO:0008270">
    <property type="term" value="F:zinc ion binding"/>
    <property type="evidence" value="ECO:0007669"/>
    <property type="project" value="UniProtKB-KW"/>
</dbReference>
<feature type="compositionally biased region" description="Low complexity" evidence="10">
    <location>
        <begin position="392"/>
        <end position="414"/>
    </location>
</feature>
<evidence type="ECO:0000256" key="3">
    <source>
        <dbReference type="ARBA" id="ARBA00022723"/>
    </source>
</evidence>
<protein>
    <recommendedName>
        <fullName evidence="11">C2H2-type domain-containing protein</fullName>
    </recommendedName>
</protein>
<dbReference type="OrthoDB" id="654211at2759"/>
<evidence type="ECO:0000256" key="9">
    <source>
        <dbReference type="PROSITE-ProRule" id="PRU00042"/>
    </source>
</evidence>
<feature type="compositionally biased region" description="Polar residues" evidence="10">
    <location>
        <begin position="650"/>
        <end position="666"/>
    </location>
</feature>
<feature type="domain" description="C2H2-type" evidence="11">
    <location>
        <begin position="546"/>
        <end position="575"/>
    </location>
</feature>
<feature type="region of interest" description="Disordered" evidence="10">
    <location>
        <begin position="392"/>
        <end position="424"/>
    </location>
</feature>
<accession>A0A163JUB3</accession>
<dbReference type="SUPFAM" id="SSF57667">
    <property type="entry name" value="beta-beta-alpha zinc fingers"/>
    <property type="match status" value="3"/>
</dbReference>
<comment type="subcellular location">
    <subcellularLocation>
        <location evidence="1">Nucleus</location>
    </subcellularLocation>
</comment>
<evidence type="ECO:0000256" key="6">
    <source>
        <dbReference type="ARBA" id="ARBA00022833"/>
    </source>
</evidence>
<dbReference type="FunFam" id="3.30.160.60:FF:002343">
    <property type="entry name" value="Zinc finger protein 33A"/>
    <property type="match status" value="1"/>
</dbReference>
<dbReference type="EMBL" id="LT553674">
    <property type="protein sequence ID" value="SAM02053.1"/>
    <property type="molecule type" value="Genomic_DNA"/>
</dbReference>
<evidence type="ECO:0000256" key="5">
    <source>
        <dbReference type="ARBA" id="ARBA00022771"/>
    </source>
</evidence>
<proteinExistence type="inferred from homology"/>
<dbReference type="SMART" id="SM00355">
    <property type="entry name" value="ZnF_C2H2"/>
    <property type="match status" value="4"/>
</dbReference>
<dbReference type="PROSITE" id="PS00028">
    <property type="entry name" value="ZINC_FINGER_C2H2_1"/>
    <property type="match status" value="3"/>
</dbReference>
<dbReference type="InterPro" id="IPR043359">
    <property type="entry name" value="GLI-like"/>
</dbReference>
<organism evidence="12">
    <name type="scientific">Absidia glauca</name>
    <name type="common">Pin mould</name>
    <dbReference type="NCBI Taxonomy" id="4829"/>
    <lineage>
        <taxon>Eukaryota</taxon>
        <taxon>Fungi</taxon>
        <taxon>Fungi incertae sedis</taxon>
        <taxon>Mucoromycota</taxon>
        <taxon>Mucoromycotina</taxon>
        <taxon>Mucoromycetes</taxon>
        <taxon>Mucorales</taxon>
        <taxon>Cunninghamellaceae</taxon>
        <taxon>Absidia</taxon>
    </lineage>
</organism>
<dbReference type="GO" id="GO:0005634">
    <property type="term" value="C:nucleus"/>
    <property type="evidence" value="ECO:0007669"/>
    <property type="project" value="UniProtKB-SubCell"/>
</dbReference>
<dbReference type="Pfam" id="PF23561">
    <property type="entry name" value="zf-C2H2_15"/>
    <property type="match status" value="1"/>
</dbReference>
<reference evidence="12" key="1">
    <citation type="submission" date="2016-04" db="EMBL/GenBank/DDBJ databases">
        <authorList>
            <person name="Evans L.H."/>
            <person name="Alamgir A."/>
            <person name="Owens N."/>
            <person name="Weber N.D."/>
            <person name="Virtaneva K."/>
            <person name="Barbian K."/>
            <person name="Babar A."/>
            <person name="Rosenke K."/>
        </authorList>
    </citation>
    <scope>NUCLEOTIDE SEQUENCE [LARGE SCALE GENOMIC DNA]</scope>
    <source>
        <strain evidence="12">CBS 101.48</strain>
    </source>
</reference>
<dbReference type="InterPro" id="IPR036236">
    <property type="entry name" value="Znf_C2H2_sf"/>
</dbReference>
<evidence type="ECO:0000256" key="7">
    <source>
        <dbReference type="ARBA" id="ARBA00023125"/>
    </source>
</evidence>
<keyword evidence="13" id="KW-1185">Reference proteome</keyword>
<comment type="similarity">
    <text evidence="2">Belongs to the GLI C2H2-type zinc-finger protein family.</text>
</comment>
<dbReference type="InterPro" id="IPR013087">
    <property type="entry name" value="Znf_C2H2_type"/>
</dbReference>
<dbReference type="PANTHER" id="PTHR45718">
    <property type="entry name" value="TRANSCRIPTIONAL ACTIVATOR CUBITUS INTERRUPTUS"/>
    <property type="match status" value="1"/>
</dbReference>
<feature type="compositionally biased region" description="Low complexity" evidence="10">
    <location>
        <begin position="252"/>
        <end position="274"/>
    </location>
</feature>
<dbReference type="Gene3D" id="3.30.160.60">
    <property type="entry name" value="Classic Zinc Finger"/>
    <property type="match status" value="4"/>
</dbReference>
<name>A0A163JUB3_ABSGL</name>
<evidence type="ECO:0000256" key="2">
    <source>
        <dbReference type="ARBA" id="ARBA00010831"/>
    </source>
</evidence>
<evidence type="ECO:0000313" key="13">
    <source>
        <dbReference type="Proteomes" id="UP000078561"/>
    </source>
</evidence>
<dbReference type="GO" id="GO:0000981">
    <property type="term" value="F:DNA-binding transcription factor activity, RNA polymerase II-specific"/>
    <property type="evidence" value="ECO:0007669"/>
    <property type="project" value="TreeGrafter"/>
</dbReference>
<keyword evidence="3" id="KW-0479">Metal-binding</keyword>
<keyword evidence="8" id="KW-0539">Nucleus</keyword>
<feature type="domain" description="C2H2-type" evidence="11">
    <location>
        <begin position="513"/>
        <end position="545"/>
    </location>
</feature>
<keyword evidence="5 9" id="KW-0863">Zinc-finger</keyword>
<dbReference type="PANTHER" id="PTHR45718:SF8">
    <property type="entry name" value="GLIS FAMILY ZINC FINGER 2"/>
    <property type="match status" value="1"/>
</dbReference>
<evidence type="ECO:0000256" key="1">
    <source>
        <dbReference type="ARBA" id="ARBA00004123"/>
    </source>
</evidence>
<keyword evidence="6" id="KW-0862">Zinc</keyword>
<feature type="compositionally biased region" description="Polar residues" evidence="10">
    <location>
        <begin position="703"/>
        <end position="722"/>
    </location>
</feature>